<dbReference type="PROSITE" id="PS50862">
    <property type="entry name" value="AA_TRNA_LIGASE_II"/>
    <property type="match status" value="1"/>
</dbReference>
<evidence type="ECO:0000256" key="12">
    <source>
        <dbReference type="SAM" id="MobiDB-lite"/>
    </source>
</evidence>
<dbReference type="GO" id="GO:0004815">
    <property type="term" value="F:aspartate-tRNA ligase activity"/>
    <property type="evidence" value="ECO:0007669"/>
    <property type="project" value="UniProtKB-EC"/>
</dbReference>
<comment type="subcellular location">
    <subcellularLocation>
        <location evidence="1">Cytoplasm</location>
    </subcellularLocation>
</comment>
<dbReference type="GO" id="GO:0005829">
    <property type="term" value="C:cytosol"/>
    <property type="evidence" value="ECO:0007669"/>
    <property type="project" value="TreeGrafter"/>
</dbReference>
<dbReference type="GO" id="GO:0006422">
    <property type="term" value="P:aspartyl-tRNA aminoacylation"/>
    <property type="evidence" value="ECO:0007669"/>
    <property type="project" value="InterPro"/>
</dbReference>
<dbReference type="Gene3D" id="2.40.50.140">
    <property type="entry name" value="Nucleic acid-binding proteins"/>
    <property type="match status" value="1"/>
</dbReference>
<protein>
    <recommendedName>
        <fullName evidence="3">aspartate--tRNA ligase</fullName>
        <ecNumber evidence="3">6.1.1.12</ecNumber>
    </recommendedName>
    <alternativeName>
        <fullName evidence="10">Aspartyl-tRNA synthetase</fullName>
    </alternativeName>
</protein>
<feature type="compositionally biased region" description="Basic and acidic residues" evidence="12">
    <location>
        <begin position="13"/>
        <end position="32"/>
    </location>
</feature>
<proteinExistence type="inferred from homology"/>
<comment type="similarity">
    <text evidence="2">Belongs to the class-II aminoacyl-tRNA synthetase family. Type 2 subfamily.</text>
</comment>
<feature type="domain" description="Aminoacyl-transfer RNA synthetases class-II family profile" evidence="13">
    <location>
        <begin position="251"/>
        <end position="559"/>
    </location>
</feature>
<dbReference type="CDD" id="cd04320">
    <property type="entry name" value="AspRS_cyto_N"/>
    <property type="match status" value="1"/>
</dbReference>
<keyword evidence="8" id="KW-0648">Protein biosynthesis</keyword>
<dbReference type="InterPro" id="IPR006195">
    <property type="entry name" value="aa-tRNA-synth_II"/>
</dbReference>
<dbReference type="InterPro" id="IPR004523">
    <property type="entry name" value="Asp-tRNA_synthase_2"/>
</dbReference>
<keyword evidence="6" id="KW-0547">Nucleotide-binding</keyword>
<keyword evidence="9" id="KW-0030">Aminoacyl-tRNA synthetase</keyword>
<organism evidence="14">
    <name type="scientific">Palpitomonas bilix</name>
    <dbReference type="NCBI Taxonomy" id="652834"/>
    <lineage>
        <taxon>Eukaryota</taxon>
        <taxon>Eukaryota incertae sedis</taxon>
    </lineage>
</organism>
<name>A0A7S3CVI3_9EUKA</name>
<evidence type="ECO:0000256" key="10">
    <source>
        <dbReference type="ARBA" id="ARBA00033155"/>
    </source>
</evidence>
<dbReference type="PRINTS" id="PR01042">
    <property type="entry name" value="TRNASYNTHASP"/>
</dbReference>
<comment type="catalytic activity">
    <reaction evidence="11">
        <text>tRNA(Asp) + L-aspartate + ATP = L-aspartyl-tRNA(Asp) + AMP + diphosphate</text>
        <dbReference type="Rhea" id="RHEA:19649"/>
        <dbReference type="Rhea" id="RHEA-COMP:9660"/>
        <dbReference type="Rhea" id="RHEA-COMP:9678"/>
        <dbReference type="ChEBI" id="CHEBI:29991"/>
        <dbReference type="ChEBI" id="CHEBI:30616"/>
        <dbReference type="ChEBI" id="CHEBI:33019"/>
        <dbReference type="ChEBI" id="CHEBI:78442"/>
        <dbReference type="ChEBI" id="CHEBI:78516"/>
        <dbReference type="ChEBI" id="CHEBI:456215"/>
        <dbReference type="EC" id="6.1.1.12"/>
    </reaction>
</comment>
<dbReference type="AlphaFoldDB" id="A0A7S3CVI3"/>
<dbReference type="CDD" id="cd00776">
    <property type="entry name" value="AsxRS_core"/>
    <property type="match status" value="1"/>
</dbReference>
<dbReference type="Pfam" id="PF01336">
    <property type="entry name" value="tRNA_anti-codon"/>
    <property type="match status" value="1"/>
</dbReference>
<dbReference type="NCBIfam" id="NF003483">
    <property type="entry name" value="PRK05159.1"/>
    <property type="match status" value="1"/>
</dbReference>
<dbReference type="InterPro" id="IPR004364">
    <property type="entry name" value="Aa-tRNA-synt_II"/>
</dbReference>
<evidence type="ECO:0000313" key="14">
    <source>
        <dbReference type="EMBL" id="CAE0238427.1"/>
    </source>
</evidence>
<dbReference type="GO" id="GO:0003723">
    <property type="term" value="F:RNA binding"/>
    <property type="evidence" value="ECO:0007669"/>
    <property type="project" value="TreeGrafter"/>
</dbReference>
<dbReference type="PANTHER" id="PTHR43450">
    <property type="entry name" value="ASPARTYL-TRNA SYNTHETASE"/>
    <property type="match status" value="1"/>
</dbReference>
<evidence type="ECO:0000256" key="3">
    <source>
        <dbReference type="ARBA" id="ARBA00012841"/>
    </source>
</evidence>
<dbReference type="PANTHER" id="PTHR43450:SF1">
    <property type="entry name" value="ASPARTATE--TRNA LIGASE, CYTOPLASMIC"/>
    <property type="match status" value="1"/>
</dbReference>
<keyword evidence="7" id="KW-0067">ATP-binding</keyword>
<evidence type="ECO:0000256" key="7">
    <source>
        <dbReference type="ARBA" id="ARBA00022840"/>
    </source>
</evidence>
<dbReference type="HAMAP" id="MF_02075">
    <property type="entry name" value="Asp_tRNA_synth_type2"/>
    <property type="match status" value="1"/>
</dbReference>
<dbReference type="GO" id="GO:0005524">
    <property type="term" value="F:ATP binding"/>
    <property type="evidence" value="ECO:0007669"/>
    <property type="project" value="UniProtKB-KW"/>
</dbReference>
<feature type="region of interest" description="Disordered" evidence="12">
    <location>
        <begin position="1"/>
        <end position="51"/>
    </location>
</feature>
<dbReference type="InterPro" id="IPR012340">
    <property type="entry name" value="NA-bd_OB-fold"/>
</dbReference>
<dbReference type="GO" id="GO:0017101">
    <property type="term" value="C:aminoacyl-tRNA synthetase multienzyme complex"/>
    <property type="evidence" value="ECO:0007669"/>
    <property type="project" value="TreeGrafter"/>
</dbReference>
<dbReference type="InterPro" id="IPR004365">
    <property type="entry name" value="NA-bd_OB_tRNA"/>
</dbReference>
<keyword evidence="5" id="KW-0436">Ligase</keyword>
<keyword evidence="4" id="KW-0963">Cytoplasm</keyword>
<evidence type="ECO:0000259" key="13">
    <source>
        <dbReference type="PROSITE" id="PS50862"/>
    </source>
</evidence>
<sequence length="559" mass="63035">MAEPAADLTPEQLEEKKKIAEERERRKAEKAAKQAAKKAKKAGGGQQQQQPSVEAIIEKINFLSVDDAPKATFGDYEIIRSVSQSGRKWTDVSKVDASLDGQEVWLRGRIHSSRSKGNSCFLVLRQQVATIQAAMFKGGDVTKEMIKFSASIPKESVVDILGKVVTADVKSCTQSDCEISVSHIYCVSRAAQQLPFQLEDASRSEEEIVASEAAAAADESGKTGSYVRVNQDTRLDNRILDLRVPANHAIMRIKSAVCMYYREALMRHGFLEIQSPKIISAASESGAHVFKLDYFDRPAFLAQSPQFYKQMAISSDLDRVFEIAPVFRAETSRTHRHLTEFIGLDMEMTIKEHYFEVLDVLEDTLIHVFHSIVTNFAEDLKVISQQFPFKPFDYDLPPKRNPRVTYPEGIAMLREAGVEIGDYDDLNTEKERLLGKLVKEKYGSDFYILHMFPAEIRPFYTMPHHENEKYSTAYDIFMRGEEICSGAQRIHDPQLLVEKAEKFGLDPDTIKDYIDGFRLGSFPHGGGGIGLERVVMLFLGLNNVKKVSMFPRDPDRLTP</sequence>
<dbReference type="Pfam" id="PF00152">
    <property type="entry name" value="tRNA-synt_2"/>
    <property type="match status" value="1"/>
</dbReference>
<dbReference type="InterPro" id="IPR045864">
    <property type="entry name" value="aa-tRNA-synth_II/BPL/LPL"/>
</dbReference>
<evidence type="ECO:0000256" key="2">
    <source>
        <dbReference type="ARBA" id="ARBA00005312"/>
    </source>
</evidence>
<dbReference type="FunFam" id="3.30.930.10:FF:000013">
    <property type="entry name" value="Aspartate--tRNA ligase, cytoplasmic"/>
    <property type="match status" value="1"/>
</dbReference>
<accession>A0A7S3CVI3</accession>
<dbReference type="SUPFAM" id="SSF50249">
    <property type="entry name" value="Nucleic acid-binding proteins"/>
    <property type="match status" value="1"/>
</dbReference>
<dbReference type="NCBIfam" id="TIGR00458">
    <property type="entry name" value="aspS_nondisc"/>
    <property type="match status" value="1"/>
</dbReference>
<evidence type="ECO:0000256" key="6">
    <source>
        <dbReference type="ARBA" id="ARBA00022741"/>
    </source>
</evidence>
<evidence type="ECO:0000256" key="8">
    <source>
        <dbReference type="ARBA" id="ARBA00022917"/>
    </source>
</evidence>
<dbReference type="Gene3D" id="3.30.930.10">
    <property type="entry name" value="Bira Bifunctional Protein, Domain 2"/>
    <property type="match status" value="1"/>
</dbReference>
<gene>
    <name evidence="14" type="ORF">PBIL07802_LOCUS569</name>
</gene>
<evidence type="ECO:0000256" key="11">
    <source>
        <dbReference type="ARBA" id="ARBA00047904"/>
    </source>
</evidence>
<dbReference type="EC" id="6.1.1.12" evidence="3"/>
<evidence type="ECO:0000256" key="1">
    <source>
        <dbReference type="ARBA" id="ARBA00004496"/>
    </source>
</evidence>
<reference evidence="14" key="1">
    <citation type="submission" date="2021-01" db="EMBL/GenBank/DDBJ databases">
        <authorList>
            <person name="Corre E."/>
            <person name="Pelletier E."/>
            <person name="Niang G."/>
            <person name="Scheremetjew M."/>
            <person name="Finn R."/>
            <person name="Kale V."/>
            <person name="Holt S."/>
            <person name="Cochrane G."/>
            <person name="Meng A."/>
            <person name="Brown T."/>
            <person name="Cohen L."/>
        </authorList>
    </citation>
    <scope>NUCLEOTIDE SEQUENCE</scope>
    <source>
        <strain evidence="14">NIES-2562</strain>
    </source>
</reference>
<evidence type="ECO:0000256" key="5">
    <source>
        <dbReference type="ARBA" id="ARBA00022598"/>
    </source>
</evidence>
<evidence type="ECO:0000256" key="4">
    <source>
        <dbReference type="ARBA" id="ARBA00022490"/>
    </source>
</evidence>
<evidence type="ECO:0000256" key="9">
    <source>
        <dbReference type="ARBA" id="ARBA00023146"/>
    </source>
</evidence>
<dbReference type="SUPFAM" id="SSF55681">
    <property type="entry name" value="Class II aaRS and biotin synthetases"/>
    <property type="match status" value="1"/>
</dbReference>
<dbReference type="EMBL" id="HBIB01000834">
    <property type="protein sequence ID" value="CAE0238427.1"/>
    <property type="molecule type" value="Transcribed_RNA"/>
</dbReference>
<dbReference type="InterPro" id="IPR002312">
    <property type="entry name" value="Asp/Asn-tRNA-synth_IIb"/>
</dbReference>